<dbReference type="GO" id="GO:0005829">
    <property type="term" value="C:cytosol"/>
    <property type="evidence" value="ECO:0007669"/>
    <property type="project" value="TreeGrafter"/>
</dbReference>
<evidence type="ECO:0000259" key="2">
    <source>
        <dbReference type="Pfam" id="PF00206"/>
    </source>
</evidence>
<dbReference type="AlphaFoldDB" id="A0A444JGE8"/>
<dbReference type="InterPro" id="IPR008948">
    <property type="entry name" value="L-Aspartase-like"/>
</dbReference>
<dbReference type="GO" id="GO:0044208">
    <property type="term" value="P:'de novo' AMP biosynthetic process"/>
    <property type="evidence" value="ECO:0007669"/>
    <property type="project" value="TreeGrafter"/>
</dbReference>
<dbReference type="InterPro" id="IPR024083">
    <property type="entry name" value="Fumarase/histidase_N"/>
</dbReference>
<dbReference type="PANTHER" id="PTHR43172">
    <property type="entry name" value="ADENYLOSUCCINATE LYASE"/>
    <property type="match status" value="1"/>
</dbReference>
<protein>
    <submittedName>
        <fullName evidence="3">Lyase</fullName>
        <ecNumber evidence="3">4.3.2.2</ecNumber>
    </submittedName>
</protein>
<keyword evidence="4" id="KW-1185">Reference proteome</keyword>
<feature type="domain" description="Fumarate lyase N-terminal" evidence="2">
    <location>
        <begin position="16"/>
        <end position="199"/>
    </location>
</feature>
<evidence type="ECO:0000313" key="4">
    <source>
        <dbReference type="Proteomes" id="UP000288892"/>
    </source>
</evidence>
<dbReference type="EC" id="4.3.2.2" evidence="3"/>
<dbReference type="SUPFAM" id="SSF48557">
    <property type="entry name" value="L-aspartase-like"/>
    <property type="match status" value="1"/>
</dbReference>
<gene>
    <name evidence="3" type="ORF">VU01_103210</name>
</gene>
<organism evidence="3 4">
    <name type="scientific">Candidatus Electrothrix marina</name>
    <dbReference type="NCBI Taxonomy" id="1859130"/>
    <lineage>
        <taxon>Bacteria</taxon>
        <taxon>Pseudomonadati</taxon>
        <taxon>Thermodesulfobacteriota</taxon>
        <taxon>Desulfobulbia</taxon>
        <taxon>Desulfobulbales</taxon>
        <taxon>Desulfobulbaceae</taxon>
        <taxon>Candidatus Electrothrix</taxon>
    </lineage>
</organism>
<dbReference type="GO" id="GO:0004018">
    <property type="term" value="F:N6-(1,2-dicarboxyethyl)AMP AMP-lyase (fumarate-forming) activity"/>
    <property type="evidence" value="ECO:0007669"/>
    <property type="project" value="TreeGrafter"/>
</dbReference>
<evidence type="ECO:0000313" key="3">
    <source>
        <dbReference type="EMBL" id="RWX52176.1"/>
    </source>
</evidence>
<feature type="non-terminal residue" evidence="3">
    <location>
        <position position="245"/>
    </location>
</feature>
<comment type="caution">
    <text evidence="3">The sequence shown here is derived from an EMBL/GenBank/DDBJ whole genome shotgun (WGS) entry which is preliminary data.</text>
</comment>
<dbReference type="Gene3D" id="1.10.275.10">
    <property type="entry name" value="Fumarase/aspartase (N-terminal domain)"/>
    <property type="match status" value="1"/>
</dbReference>
<dbReference type="Gene3D" id="1.20.200.10">
    <property type="entry name" value="Fumarase/aspartase (Central domain)"/>
    <property type="match status" value="1"/>
</dbReference>
<sequence>MNRDIYQEPLVSRYTSPEMQELFSERFKFTTWRRCWIALAEAQHELGLKMVTQEMIDELKAHAEDIDFEVAAAKEKEIRHDVMAHVYAYGLQCPKAEAIIHLGATSQFVVCNTDLIIQKKALQLIKKTLINTIANLSSFCREYKDLATLGFTHYQPAQPTTVGKRNTLYIQDLLMDLEYIEALEQQVKARGAKGTVGTQATFLELFQGDHAKVRELDRLVSEKLGFATVFAVTGQTYPRKLDMKT</sequence>
<proteinExistence type="predicted"/>
<accession>A0A444JGE8</accession>
<dbReference type="Proteomes" id="UP000288892">
    <property type="component" value="Unassembled WGS sequence"/>
</dbReference>
<name>A0A444JGE8_9BACT</name>
<dbReference type="InterPro" id="IPR022761">
    <property type="entry name" value="Fumarate_lyase_N"/>
</dbReference>
<evidence type="ECO:0000256" key="1">
    <source>
        <dbReference type="ARBA" id="ARBA00023239"/>
    </source>
</evidence>
<dbReference type="GO" id="GO:0070626">
    <property type="term" value="F:(S)-2-(5-amino-1-(5-phospho-D-ribosyl)imidazole-4-carboxamido) succinate lyase (fumarate-forming) activity"/>
    <property type="evidence" value="ECO:0007669"/>
    <property type="project" value="TreeGrafter"/>
</dbReference>
<dbReference type="PANTHER" id="PTHR43172:SF1">
    <property type="entry name" value="ADENYLOSUCCINATE LYASE"/>
    <property type="match status" value="1"/>
</dbReference>
<reference evidence="3 4" key="1">
    <citation type="submission" date="2017-01" db="EMBL/GenBank/DDBJ databases">
        <title>The cable genome- insights into the physiology and evolution of filamentous bacteria capable of sulfide oxidation via long distance electron transfer.</title>
        <authorList>
            <person name="Schreiber L."/>
            <person name="Bjerg J.T."/>
            <person name="Boggild A."/>
            <person name="Van De Vossenberg J."/>
            <person name="Meysman F."/>
            <person name="Nielsen L.P."/>
            <person name="Schramm A."/>
            <person name="Kjeldsen K.U."/>
        </authorList>
    </citation>
    <scope>NUCLEOTIDE SEQUENCE [LARGE SCALE GENOMIC DNA]</scope>
    <source>
        <strain evidence="3">A5</strain>
    </source>
</reference>
<dbReference type="EMBL" id="MTKS01000032">
    <property type="protein sequence ID" value="RWX52176.1"/>
    <property type="molecule type" value="Genomic_DNA"/>
</dbReference>
<dbReference type="Pfam" id="PF00206">
    <property type="entry name" value="Lyase_1"/>
    <property type="match status" value="1"/>
</dbReference>
<keyword evidence="1 3" id="KW-0456">Lyase</keyword>